<name>A0A3M0GMN9_9FLAO</name>
<dbReference type="Pfam" id="PF14014">
    <property type="entry name" value="DUF4230"/>
    <property type="match status" value="1"/>
</dbReference>
<accession>A0A3M0GMN9</accession>
<dbReference type="EMBL" id="REFV01000003">
    <property type="protein sequence ID" value="RMB62893.1"/>
    <property type="molecule type" value="Genomic_DNA"/>
</dbReference>
<organism evidence="1 2">
    <name type="scientific">Dokdonia sinensis</name>
    <dbReference type="NCBI Taxonomy" id="2479847"/>
    <lineage>
        <taxon>Bacteria</taxon>
        <taxon>Pseudomonadati</taxon>
        <taxon>Bacteroidota</taxon>
        <taxon>Flavobacteriia</taxon>
        <taxon>Flavobacteriales</taxon>
        <taxon>Flavobacteriaceae</taxon>
        <taxon>Dokdonia</taxon>
    </lineage>
</organism>
<proteinExistence type="predicted"/>
<protein>
    <submittedName>
        <fullName evidence="1">DUF4230 domain-containing protein</fullName>
    </submittedName>
</protein>
<comment type="caution">
    <text evidence="1">The sequence shown here is derived from an EMBL/GenBank/DDBJ whole genome shotgun (WGS) entry which is preliminary data.</text>
</comment>
<gene>
    <name evidence="1" type="ORF">EAX61_04775</name>
</gene>
<dbReference type="RefSeq" id="WP_121916526.1">
    <property type="nucleotide sequence ID" value="NZ_REFV01000003.1"/>
</dbReference>
<sequence>MRKILFGAVLTLAIVFGLRYCEHNKDEREQLEANTALIQKQLKNVGKLIVTEGSYAQVLTYEDSKKYYVDVLTAKKKALVVVNATASISYDLSQVITEIDETTKTVRITSIPTPELKINPNIEYYDVQQDYLNQFEAQDYNKIKSRVETSLKKKIEASELYTNAENRLISELSKIYILTNSLGWTLEYQNTVVERPEDFETLKL</sequence>
<evidence type="ECO:0000313" key="2">
    <source>
        <dbReference type="Proteomes" id="UP000281985"/>
    </source>
</evidence>
<reference evidence="1 2" key="1">
    <citation type="submission" date="2018-10" db="EMBL/GenBank/DDBJ databases">
        <title>Dokdonia luteus sp. nov., isolated from sea water.</title>
        <authorList>
            <person name="Zhou L.Y."/>
            <person name="Du Z.J."/>
        </authorList>
    </citation>
    <scope>NUCLEOTIDE SEQUENCE [LARGE SCALE GENOMIC DNA]</scope>
    <source>
        <strain evidence="1 2">SH27</strain>
    </source>
</reference>
<evidence type="ECO:0000313" key="1">
    <source>
        <dbReference type="EMBL" id="RMB62893.1"/>
    </source>
</evidence>
<dbReference type="InterPro" id="IPR025324">
    <property type="entry name" value="DUF4230"/>
</dbReference>
<keyword evidence="2" id="KW-1185">Reference proteome</keyword>
<dbReference type="OrthoDB" id="5700441at2"/>
<dbReference type="AlphaFoldDB" id="A0A3M0GMN9"/>
<dbReference type="Proteomes" id="UP000281985">
    <property type="component" value="Unassembled WGS sequence"/>
</dbReference>